<dbReference type="AlphaFoldDB" id="A0AB37UCR3"/>
<evidence type="ECO:0000313" key="2">
    <source>
        <dbReference type="EMBL" id="RUT05328.1"/>
    </source>
</evidence>
<feature type="compositionally biased region" description="Polar residues" evidence="1">
    <location>
        <begin position="33"/>
        <end position="51"/>
    </location>
</feature>
<feature type="compositionally biased region" description="Basic and acidic residues" evidence="1">
    <location>
        <begin position="124"/>
        <end position="136"/>
    </location>
</feature>
<proteinExistence type="predicted"/>
<dbReference type="Proteomes" id="UP000282574">
    <property type="component" value="Unassembled WGS sequence"/>
</dbReference>
<evidence type="ECO:0000256" key="1">
    <source>
        <dbReference type="SAM" id="MobiDB-lite"/>
    </source>
</evidence>
<keyword evidence="3" id="KW-1185">Reference proteome</keyword>
<dbReference type="RefSeq" id="WP_106170872.1">
    <property type="nucleotide sequence ID" value="NZ_JAVKZF010000004.1"/>
</dbReference>
<dbReference type="EMBL" id="RSCK01000079">
    <property type="protein sequence ID" value="RUT05328.1"/>
    <property type="molecule type" value="Genomic_DNA"/>
</dbReference>
<accession>A0AB37UCR3</accession>
<sequence>MLKQILTGSFILVVFLVNGEATRAEARATLLLSQTQTEHSTTEPPTDTITAPGSDGATPDSSNPKPPEEPQSTPTPDNALTRPSPDRAETSTDTTACEDIPLARPAGGATRERLQAIEQCDSNRMTKEAKRRDTRGGYRGRR</sequence>
<evidence type="ECO:0000313" key="3">
    <source>
        <dbReference type="Proteomes" id="UP000282574"/>
    </source>
</evidence>
<comment type="caution">
    <text evidence="2">The sequence shown here is derived from an EMBL/GenBank/DDBJ whole genome shotgun (WGS) entry which is preliminary data.</text>
</comment>
<organism evidence="2 3">
    <name type="scientific">Chroococcidiopsis cubana SAG 39.79</name>
    <dbReference type="NCBI Taxonomy" id="388085"/>
    <lineage>
        <taxon>Bacteria</taxon>
        <taxon>Bacillati</taxon>
        <taxon>Cyanobacteriota</taxon>
        <taxon>Cyanophyceae</taxon>
        <taxon>Chroococcidiopsidales</taxon>
        <taxon>Chroococcidiopsidaceae</taxon>
        <taxon>Chroococcidiopsis</taxon>
    </lineage>
</organism>
<protein>
    <submittedName>
        <fullName evidence="2">Uncharacterized protein</fullName>
    </submittedName>
</protein>
<gene>
    <name evidence="2" type="ORF">DSM107010_56000</name>
</gene>
<feature type="region of interest" description="Disordered" evidence="1">
    <location>
        <begin position="32"/>
        <end position="142"/>
    </location>
</feature>
<reference evidence="2 3" key="1">
    <citation type="journal article" date="2019" name="Genome Biol. Evol.">
        <title>Day and night: Metabolic profiles and evolutionary relationships of six axenic non-marine cyanobacteria.</title>
        <authorList>
            <person name="Will S.E."/>
            <person name="Henke P."/>
            <person name="Boedeker C."/>
            <person name="Huang S."/>
            <person name="Brinkmann H."/>
            <person name="Rohde M."/>
            <person name="Jarek M."/>
            <person name="Friedl T."/>
            <person name="Seufert S."/>
            <person name="Schumacher M."/>
            <person name="Overmann J."/>
            <person name="Neumann-Schaal M."/>
            <person name="Petersen J."/>
        </authorList>
    </citation>
    <scope>NUCLEOTIDE SEQUENCE [LARGE SCALE GENOMIC DNA]</scope>
    <source>
        <strain evidence="2 3">SAG 39.79</strain>
    </source>
</reference>
<name>A0AB37UCR3_9CYAN</name>